<keyword evidence="1" id="KW-0732">Signal</keyword>
<comment type="caution">
    <text evidence="2">The sequence shown here is derived from an EMBL/GenBank/DDBJ whole genome shotgun (WGS) entry which is preliminary data.</text>
</comment>
<dbReference type="Proteomes" id="UP000286976">
    <property type="component" value="Unassembled WGS sequence"/>
</dbReference>
<keyword evidence="3" id="KW-1185">Reference proteome</keyword>
<gene>
    <name evidence="2" type="ORF">CWE15_04520</name>
</gene>
<evidence type="ECO:0008006" key="4">
    <source>
        <dbReference type="Google" id="ProtNLM"/>
    </source>
</evidence>
<name>A0A432X778_9GAMM</name>
<dbReference type="OrthoDB" id="192575at2"/>
<organism evidence="2 3">
    <name type="scientific">Aliidiomarina taiwanensis</name>
    <dbReference type="NCBI Taxonomy" id="946228"/>
    <lineage>
        <taxon>Bacteria</taxon>
        <taxon>Pseudomonadati</taxon>
        <taxon>Pseudomonadota</taxon>
        <taxon>Gammaproteobacteria</taxon>
        <taxon>Alteromonadales</taxon>
        <taxon>Idiomarinaceae</taxon>
        <taxon>Aliidiomarina</taxon>
    </lineage>
</organism>
<dbReference type="AlphaFoldDB" id="A0A432X778"/>
<evidence type="ECO:0000256" key="1">
    <source>
        <dbReference type="SAM" id="SignalP"/>
    </source>
</evidence>
<dbReference type="Gene3D" id="1.25.40.10">
    <property type="entry name" value="Tetratricopeptide repeat domain"/>
    <property type="match status" value="1"/>
</dbReference>
<evidence type="ECO:0000313" key="2">
    <source>
        <dbReference type="EMBL" id="RUO42682.1"/>
    </source>
</evidence>
<dbReference type="InterPro" id="IPR011990">
    <property type="entry name" value="TPR-like_helical_dom_sf"/>
</dbReference>
<evidence type="ECO:0000313" key="3">
    <source>
        <dbReference type="Proteomes" id="UP000286976"/>
    </source>
</evidence>
<sequence length="325" mass="35877">MKHAKTLVATLFLLIVCSLFGQTATAQVRIQFNSLPEPLEQVMNTAAAGDVEEAEKQLKSLRSTLGDTADYHYVKGSLAPFKLAEASAIRAPFIARGMRKNWEKAVELDPDHELANFSLAMFYAAAPGLFGGDPEKANAILAHLQQLGSDWQYPLKANLLMAQEADVIEVKNAYLEWVAFAPKDIPPRFTIAAYLNNEGAYEEAAHQLAQLDTLIAHQLNEARVAEDEALIQDLTEEQHKADYQWGKLAAESGTYLEEGKRRLQAMVAAGESPKNINLGFVHARLAMVFRHLGDDAAVQMHRSAAEQFMSGDRNLDSLIARIDES</sequence>
<feature type="signal peptide" evidence="1">
    <location>
        <begin position="1"/>
        <end position="26"/>
    </location>
</feature>
<accession>A0A432X778</accession>
<dbReference type="EMBL" id="PIPQ01000002">
    <property type="protein sequence ID" value="RUO42682.1"/>
    <property type="molecule type" value="Genomic_DNA"/>
</dbReference>
<reference evidence="2 3" key="1">
    <citation type="journal article" date="2011" name="Front. Microbiol.">
        <title>Genomic signatures of strain selection and enhancement in Bacillus atrophaeus var. globigii, a historical biowarfare simulant.</title>
        <authorList>
            <person name="Gibbons H.S."/>
            <person name="Broomall S.M."/>
            <person name="McNew L.A."/>
            <person name="Daligault H."/>
            <person name="Chapman C."/>
            <person name="Bruce D."/>
            <person name="Karavis M."/>
            <person name="Krepps M."/>
            <person name="McGregor P.A."/>
            <person name="Hong C."/>
            <person name="Park K.H."/>
            <person name="Akmal A."/>
            <person name="Feldman A."/>
            <person name="Lin J.S."/>
            <person name="Chang W.E."/>
            <person name="Higgs B.W."/>
            <person name="Demirev P."/>
            <person name="Lindquist J."/>
            <person name="Liem A."/>
            <person name="Fochler E."/>
            <person name="Read T.D."/>
            <person name="Tapia R."/>
            <person name="Johnson S."/>
            <person name="Bishop-Lilly K.A."/>
            <person name="Detter C."/>
            <person name="Han C."/>
            <person name="Sozhamannan S."/>
            <person name="Rosenzweig C.N."/>
            <person name="Skowronski E.W."/>
        </authorList>
    </citation>
    <scope>NUCLEOTIDE SEQUENCE [LARGE SCALE GENOMIC DNA]</scope>
    <source>
        <strain evidence="2 3">AIT1</strain>
    </source>
</reference>
<protein>
    <recommendedName>
        <fullName evidence="4">Tetratricopeptide repeat-like domain-containing protein</fullName>
    </recommendedName>
</protein>
<proteinExistence type="predicted"/>
<dbReference type="RefSeq" id="WP_126756892.1">
    <property type="nucleotide sequence ID" value="NZ_PIPQ01000002.1"/>
</dbReference>
<feature type="chain" id="PRO_5019104507" description="Tetratricopeptide repeat-like domain-containing protein" evidence="1">
    <location>
        <begin position="27"/>
        <end position="325"/>
    </location>
</feature>